<dbReference type="PROSITE" id="PS50995">
    <property type="entry name" value="HTH_MARR_2"/>
    <property type="match status" value="1"/>
</dbReference>
<proteinExistence type="predicted"/>
<organism evidence="5 6">
    <name type="scientific">Pseudolysinimonas yzui</name>
    <dbReference type="NCBI Taxonomy" id="2708254"/>
    <lineage>
        <taxon>Bacteria</taxon>
        <taxon>Bacillati</taxon>
        <taxon>Actinomycetota</taxon>
        <taxon>Actinomycetes</taxon>
        <taxon>Micrococcales</taxon>
        <taxon>Microbacteriaceae</taxon>
        <taxon>Pseudolysinimonas</taxon>
    </lineage>
</organism>
<sequence>MSERSAAPLLGDARHSTVLYLVKQVELAIRAQIDEVVGGYGLTALQYTSLTVLARHPGITSTQLARNSFVRIQTMAQHLASLEERHLIRRVRDPQMKRQVLVFLSEQGLKILDDLAEPIADIERRMLADFSAADAKRLREQLGAIRMALSGSAAH</sequence>
<dbReference type="PANTHER" id="PTHR42756:SF1">
    <property type="entry name" value="TRANSCRIPTIONAL REPRESSOR OF EMRAB OPERON"/>
    <property type="match status" value="1"/>
</dbReference>
<dbReference type="EMBL" id="BNAI01000003">
    <property type="protein sequence ID" value="GHF17968.1"/>
    <property type="molecule type" value="Genomic_DNA"/>
</dbReference>
<protein>
    <submittedName>
        <fullName evidence="5">MarR family transcriptional regulator</fullName>
    </submittedName>
</protein>
<dbReference type="Pfam" id="PF12802">
    <property type="entry name" value="MarR_2"/>
    <property type="match status" value="1"/>
</dbReference>
<keyword evidence="1" id="KW-0805">Transcription regulation</keyword>
<dbReference type="InterPro" id="IPR000835">
    <property type="entry name" value="HTH_MarR-typ"/>
</dbReference>
<dbReference type="RefSeq" id="WP_191283205.1">
    <property type="nucleotide sequence ID" value="NZ_BNAI01000003.1"/>
</dbReference>
<accession>A0A8J3M1M8</accession>
<dbReference type="AlphaFoldDB" id="A0A8J3M1M8"/>
<dbReference type="Proteomes" id="UP000617531">
    <property type="component" value="Unassembled WGS sequence"/>
</dbReference>
<reference evidence="5" key="2">
    <citation type="submission" date="2020-09" db="EMBL/GenBank/DDBJ databases">
        <authorList>
            <person name="Sun Q."/>
            <person name="Zhou Y."/>
        </authorList>
    </citation>
    <scope>NUCLEOTIDE SEQUENCE</scope>
    <source>
        <strain evidence="5">CGMCC 1.16548</strain>
    </source>
</reference>
<keyword evidence="6" id="KW-1185">Reference proteome</keyword>
<reference evidence="5" key="1">
    <citation type="journal article" date="2014" name="Int. J. Syst. Evol. Microbiol.">
        <title>Complete genome sequence of Corynebacterium casei LMG S-19264T (=DSM 44701T), isolated from a smear-ripened cheese.</title>
        <authorList>
            <consortium name="US DOE Joint Genome Institute (JGI-PGF)"/>
            <person name="Walter F."/>
            <person name="Albersmeier A."/>
            <person name="Kalinowski J."/>
            <person name="Ruckert C."/>
        </authorList>
    </citation>
    <scope>NUCLEOTIDE SEQUENCE</scope>
    <source>
        <strain evidence="5">CGMCC 1.16548</strain>
    </source>
</reference>
<dbReference type="GO" id="GO:0003677">
    <property type="term" value="F:DNA binding"/>
    <property type="evidence" value="ECO:0007669"/>
    <property type="project" value="UniProtKB-KW"/>
</dbReference>
<dbReference type="SUPFAM" id="SSF46785">
    <property type="entry name" value="Winged helix' DNA-binding domain"/>
    <property type="match status" value="1"/>
</dbReference>
<keyword evidence="3" id="KW-0804">Transcription</keyword>
<name>A0A8J3M1M8_9MICO</name>
<evidence type="ECO:0000256" key="3">
    <source>
        <dbReference type="ARBA" id="ARBA00023163"/>
    </source>
</evidence>
<comment type="caution">
    <text evidence="5">The sequence shown here is derived from an EMBL/GenBank/DDBJ whole genome shotgun (WGS) entry which is preliminary data.</text>
</comment>
<gene>
    <name evidence="5" type="ORF">GCM10011600_18600</name>
</gene>
<dbReference type="GO" id="GO:0003700">
    <property type="term" value="F:DNA-binding transcription factor activity"/>
    <property type="evidence" value="ECO:0007669"/>
    <property type="project" value="InterPro"/>
</dbReference>
<dbReference type="InterPro" id="IPR036388">
    <property type="entry name" value="WH-like_DNA-bd_sf"/>
</dbReference>
<dbReference type="PANTHER" id="PTHR42756">
    <property type="entry name" value="TRANSCRIPTIONAL REGULATOR, MARR"/>
    <property type="match status" value="1"/>
</dbReference>
<feature type="domain" description="HTH marR-type" evidence="4">
    <location>
        <begin position="15"/>
        <end position="147"/>
    </location>
</feature>
<dbReference type="Gene3D" id="1.10.10.10">
    <property type="entry name" value="Winged helix-like DNA-binding domain superfamily/Winged helix DNA-binding domain"/>
    <property type="match status" value="1"/>
</dbReference>
<evidence type="ECO:0000256" key="1">
    <source>
        <dbReference type="ARBA" id="ARBA00023015"/>
    </source>
</evidence>
<evidence type="ECO:0000256" key="2">
    <source>
        <dbReference type="ARBA" id="ARBA00023125"/>
    </source>
</evidence>
<dbReference type="SMART" id="SM00347">
    <property type="entry name" value="HTH_MARR"/>
    <property type="match status" value="1"/>
</dbReference>
<evidence type="ECO:0000313" key="6">
    <source>
        <dbReference type="Proteomes" id="UP000617531"/>
    </source>
</evidence>
<dbReference type="InterPro" id="IPR036390">
    <property type="entry name" value="WH_DNA-bd_sf"/>
</dbReference>
<evidence type="ECO:0000259" key="4">
    <source>
        <dbReference type="PROSITE" id="PS50995"/>
    </source>
</evidence>
<evidence type="ECO:0000313" key="5">
    <source>
        <dbReference type="EMBL" id="GHF17968.1"/>
    </source>
</evidence>
<keyword evidence="2" id="KW-0238">DNA-binding</keyword>